<evidence type="ECO:0000256" key="5">
    <source>
        <dbReference type="ARBA" id="ARBA00047899"/>
    </source>
</evidence>
<evidence type="ECO:0000256" key="6">
    <source>
        <dbReference type="ARBA" id="ARBA00048679"/>
    </source>
</evidence>
<dbReference type="PANTHER" id="PTHR33355:SF1">
    <property type="entry name" value="WALL-ASSOCIATED RECEPTOR KINASE-LIKE 15"/>
    <property type="match status" value="1"/>
</dbReference>
<evidence type="ECO:0000259" key="8">
    <source>
        <dbReference type="Pfam" id="PF13947"/>
    </source>
</evidence>
<dbReference type="Pfam" id="PF14380">
    <property type="entry name" value="WAK_assoc"/>
    <property type="match status" value="1"/>
</dbReference>
<evidence type="ECO:0000256" key="1">
    <source>
        <dbReference type="ARBA" id="ARBA00004167"/>
    </source>
</evidence>
<comment type="catalytic activity">
    <reaction evidence="5">
        <text>L-threonyl-[protein] + ATP = O-phospho-L-threonyl-[protein] + ADP + H(+)</text>
        <dbReference type="Rhea" id="RHEA:46608"/>
        <dbReference type="Rhea" id="RHEA-COMP:11060"/>
        <dbReference type="Rhea" id="RHEA-COMP:11605"/>
        <dbReference type="ChEBI" id="CHEBI:15378"/>
        <dbReference type="ChEBI" id="CHEBI:30013"/>
        <dbReference type="ChEBI" id="CHEBI:30616"/>
        <dbReference type="ChEBI" id="CHEBI:61977"/>
        <dbReference type="ChEBI" id="CHEBI:456216"/>
        <dbReference type="EC" id="2.7.11.1"/>
    </reaction>
</comment>
<feature type="transmembrane region" description="Helical" evidence="7">
    <location>
        <begin position="12"/>
        <end position="31"/>
    </location>
</feature>
<accession>A0A9Q0GG14</accession>
<keyword evidence="7" id="KW-0472">Membrane</keyword>
<dbReference type="GO" id="GO:0030247">
    <property type="term" value="F:polysaccharide binding"/>
    <property type="evidence" value="ECO:0007669"/>
    <property type="project" value="InterPro"/>
</dbReference>
<name>A0A9Q0GG14_9ROSI</name>
<feature type="domain" description="Wall-associated receptor kinase galacturonan-binding" evidence="8">
    <location>
        <begin position="42"/>
        <end position="102"/>
    </location>
</feature>
<evidence type="ECO:0000313" key="11">
    <source>
        <dbReference type="Proteomes" id="UP001141552"/>
    </source>
</evidence>
<keyword evidence="7" id="KW-1133">Transmembrane helix</keyword>
<evidence type="ECO:0000256" key="2">
    <source>
        <dbReference type="ARBA" id="ARBA00012513"/>
    </source>
</evidence>
<dbReference type="PANTHER" id="PTHR33355">
    <property type="entry name" value="WALL-ASSOCIATED RECEPTOR KINASE CARBOXY-TERMINAL PROTEIN-RELATED"/>
    <property type="match status" value="1"/>
</dbReference>
<dbReference type="GO" id="GO:0004674">
    <property type="term" value="F:protein serine/threonine kinase activity"/>
    <property type="evidence" value="ECO:0007669"/>
    <property type="project" value="UniProtKB-EC"/>
</dbReference>
<keyword evidence="4" id="KW-0325">Glycoprotein</keyword>
<dbReference type="OrthoDB" id="1933476at2759"/>
<sequence>MEVSPFTFVKTFGMGISVGFISIFVFVVILCKPWETRAELPCWNSCGSLQVKYPFGSAYGCGAPRFSPYISCTRGRDQLLFTTHTGSYPITSISYATSTFIITPPNMSTCTAMQPAPDLGLDWASPFQLGPSTFLLLSCPPPAINGSPVCDASSSHLCASIYTCPNVMGLGLPLFAPTNTCCVYSPANFNGKGELDLRELRCMGYASVVSLKDYPTDPSRWEYGVVLEYRNGAFDDYYMDNKCKTCEASGGVCGYAPPDDSFLCLCNNGHLLEKIIKD</sequence>
<feature type="domain" description="Wall-associated receptor kinase C-terminal" evidence="9">
    <location>
        <begin position="237"/>
        <end position="268"/>
    </location>
</feature>
<proteinExistence type="predicted"/>
<organism evidence="10 11">
    <name type="scientific">Turnera subulata</name>
    <dbReference type="NCBI Taxonomy" id="218843"/>
    <lineage>
        <taxon>Eukaryota</taxon>
        <taxon>Viridiplantae</taxon>
        <taxon>Streptophyta</taxon>
        <taxon>Embryophyta</taxon>
        <taxon>Tracheophyta</taxon>
        <taxon>Spermatophyta</taxon>
        <taxon>Magnoliopsida</taxon>
        <taxon>eudicotyledons</taxon>
        <taxon>Gunneridae</taxon>
        <taxon>Pentapetalae</taxon>
        <taxon>rosids</taxon>
        <taxon>fabids</taxon>
        <taxon>Malpighiales</taxon>
        <taxon>Passifloraceae</taxon>
        <taxon>Turnera</taxon>
    </lineage>
</organism>
<comment type="subcellular location">
    <subcellularLocation>
        <location evidence="1">Membrane</location>
        <topology evidence="1">Single-pass membrane protein</topology>
    </subcellularLocation>
</comment>
<keyword evidence="3" id="KW-0732">Signal</keyword>
<dbReference type="Proteomes" id="UP001141552">
    <property type="component" value="Unassembled WGS sequence"/>
</dbReference>
<dbReference type="Pfam" id="PF13947">
    <property type="entry name" value="GUB_WAK_bind"/>
    <property type="match status" value="1"/>
</dbReference>
<keyword evidence="7" id="KW-0812">Transmembrane</keyword>
<protein>
    <recommendedName>
        <fullName evidence="2">non-specific serine/threonine protein kinase</fullName>
        <ecNumber evidence="2">2.7.11.1</ecNumber>
    </recommendedName>
</protein>
<dbReference type="GO" id="GO:0016020">
    <property type="term" value="C:membrane"/>
    <property type="evidence" value="ECO:0007669"/>
    <property type="project" value="UniProtKB-SubCell"/>
</dbReference>
<keyword evidence="11" id="KW-1185">Reference proteome</keyword>
<dbReference type="EC" id="2.7.11.1" evidence="2"/>
<reference evidence="10" key="2">
    <citation type="journal article" date="2023" name="Plants (Basel)">
        <title>Annotation of the Turnera subulata (Passifloraceae) Draft Genome Reveals the S-Locus Evolved after the Divergence of Turneroideae from Passifloroideae in a Stepwise Manner.</title>
        <authorList>
            <person name="Henning P.M."/>
            <person name="Roalson E.H."/>
            <person name="Mir W."/>
            <person name="McCubbin A.G."/>
            <person name="Shore J.S."/>
        </authorList>
    </citation>
    <scope>NUCLEOTIDE SEQUENCE</scope>
    <source>
        <strain evidence="10">F60SS</strain>
    </source>
</reference>
<gene>
    <name evidence="10" type="ORF">Tsubulata_004426</name>
</gene>
<evidence type="ECO:0000256" key="3">
    <source>
        <dbReference type="ARBA" id="ARBA00022729"/>
    </source>
</evidence>
<dbReference type="InterPro" id="IPR025287">
    <property type="entry name" value="WAK_GUB"/>
</dbReference>
<evidence type="ECO:0000259" key="9">
    <source>
        <dbReference type="Pfam" id="PF14380"/>
    </source>
</evidence>
<dbReference type="EMBL" id="JAKUCV010000983">
    <property type="protein sequence ID" value="KAJ4848152.1"/>
    <property type="molecule type" value="Genomic_DNA"/>
</dbReference>
<evidence type="ECO:0000256" key="4">
    <source>
        <dbReference type="ARBA" id="ARBA00023180"/>
    </source>
</evidence>
<evidence type="ECO:0000256" key="7">
    <source>
        <dbReference type="SAM" id="Phobius"/>
    </source>
</evidence>
<comment type="caution">
    <text evidence="10">The sequence shown here is derived from an EMBL/GenBank/DDBJ whole genome shotgun (WGS) entry which is preliminary data.</text>
</comment>
<evidence type="ECO:0000313" key="10">
    <source>
        <dbReference type="EMBL" id="KAJ4848152.1"/>
    </source>
</evidence>
<dbReference type="AlphaFoldDB" id="A0A9Q0GG14"/>
<dbReference type="InterPro" id="IPR032872">
    <property type="entry name" value="WAK_assoc_C"/>
</dbReference>
<comment type="catalytic activity">
    <reaction evidence="6">
        <text>L-seryl-[protein] + ATP = O-phospho-L-seryl-[protein] + ADP + H(+)</text>
        <dbReference type="Rhea" id="RHEA:17989"/>
        <dbReference type="Rhea" id="RHEA-COMP:9863"/>
        <dbReference type="Rhea" id="RHEA-COMP:11604"/>
        <dbReference type="ChEBI" id="CHEBI:15378"/>
        <dbReference type="ChEBI" id="CHEBI:29999"/>
        <dbReference type="ChEBI" id="CHEBI:30616"/>
        <dbReference type="ChEBI" id="CHEBI:83421"/>
        <dbReference type="ChEBI" id="CHEBI:456216"/>
        <dbReference type="EC" id="2.7.11.1"/>
    </reaction>
</comment>
<reference evidence="10" key="1">
    <citation type="submission" date="2022-02" db="EMBL/GenBank/DDBJ databases">
        <authorList>
            <person name="Henning P.M."/>
            <person name="McCubbin A.G."/>
            <person name="Shore J.S."/>
        </authorList>
    </citation>
    <scope>NUCLEOTIDE SEQUENCE</scope>
    <source>
        <strain evidence="10">F60SS</strain>
        <tissue evidence="10">Leaves</tissue>
    </source>
</reference>